<comment type="caution">
    <text evidence="16">The sequence shown here is derived from an EMBL/GenBank/DDBJ whole genome shotgun (WGS) entry which is preliminary data.</text>
</comment>
<keyword evidence="13" id="KW-0175">Coiled coil</keyword>
<dbReference type="InterPro" id="IPR001841">
    <property type="entry name" value="Znf_RING"/>
</dbReference>
<dbReference type="AlphaFoldDB" id="A0AAD7RUG0"/>
<dbReference type="GO" id="GO:0061630">
    <property type="term" value="F:ubiquitin protein ligase activity"/>
    <property type="evidence" value="ECO:0007669"/>
    <property type="project" value="UniProtKB-EC"/>
</dbReference>
<dbReference type="Gene3D" id="3.30.40.10">
    <property type="entry name" value="Zinc/RING finger domain, C3HC4 (zinc finger)"/>
    <property type="match status" value="2"/>
</dbReference>
<dbReference type="PANTHER" id="PTHR10131">
    <property type="entry name" value="TNF RECEPTOR ASSOCIATED FACTOR"/>
    <property type="match status" value="1"/>
</dbReference>
<comment type="pathway">
    <text evidence="2">Protein modification; protein ubiquitination.</text>
</comment>
<dbReference type="PROSITE" id="PS51081">
    <property type="entry name" value="ZF_SIAH"/>
    <property type="match status" value="1"/>
</dbReference>
<evidence type="ECO:0000256" key="6">
    <source>
        <dbReference type="ARBA" id="ARBA00022723"/>
    </source>
</evidence>
<name>A0AAD7RUG0_9TELE</name>
<dbReference type="Proteomes" id="UP001221898">
    <property type="component" value="Unassembled WGS sequence"/>
</dbReference>
<dbReference type="PROSITE" id="PS00518">
    <property type="entry name" value="ZF_RING_1"/>
    <property type="match status" value="1"/>
</dbReference>
<reference evidence="16" key="1">
    <citation type="journal article" date="2023" name="Science">
        <title>Genome structures resolve the early diversification of teleost fishes.</title>
        <authorList>
            <person name="Parey E."/>
            <person name="Louis A."/>
            <person name="Montfort J."/>
            <person name="Bouchez O."/>
            <person name="Roques C."/>
            <person name="Iampietro C."/>
            <person name="Lluch J."/>
            <person name="Castinel A."/>
            <person name="Donnadieu C."/>
            <person name="Desvignes T."/>
            <person name="Floi Bucao C."/>
            <person name="Jouanno E."/>
            <person name="Wen M."/>
            <person name="Mejri S."/>
            <person name="Dirks R."/>
            <person name="Jansen H."/>
            <person name="Henkel C."/>
            <person name="Chen W.J."/>
            <person name="Zahm M."/>
            <person name="Cabau C."/>
            <person name="Klopp C."/>
            <person name="Thompson A.W."/>
            <person name="Robinson-Rechavi M."/>
            <person name="Braasch I."/>
            <person name="Lecointre G."/>
            <person name="Bobe J."/>
            <person name="Postlethwait J.H."/>
            <person name="Berthelot C."/>
            <person name="Roest Crollius H."/>
            <person name="Guiguen Y."/>
        </authorList>
    </citation>
    <scope>NUCLEOTIDE SEQUENCE</scope>
    <source>
        <strain evidence="16">NC1722</strain>
    </source>
</reference>
<dbReference type="EMBL" id="JAINUG010000168">
    <property type="protein sequence ID" value="KAJ8390503.1"/>
    <property type="molecule type" value="Genomic_DNA"/>
</dbReference>
<protein>
    <recommendedName>
        <fullName evidence="4">E3 ubiquitin-protein ligase NRDP1</fullName>
        <ecNumber evidence="3">2.3.2.27</ecNumber>
    </recommendedName>
    <alternativeName>
        <fullName evidence="10">RING finger protein 41</fullName>
    </alternativeName>
    <alternativeName>
        <fullName evidence="11">RING-type E3 ubiquitin transferase NRDP1</fullName>
    </alternativeName>
</protein>
<evidence type="ECO:0000256" key="2">
    <source>
        <dbReference type="ARBA" id="ARBA00004906"/>
    </source>
</evidence>
<accession>A0AAD7RUG0</accession>
<keyword evidence="5" id="KW-0808">Transferase</keyword>
<dbReference type="PROSITE" id="PS50089">
    <property type="entry name" value="ZF_RING_2"/>
    <property type="match status" value="1"/>
</dbReference>
<dbReference type="InterPro" id="IPR037255">
    <property type="entry name" value="NRDP1_C"/>
</dbReference>
<dbReference type="InterPro" id="IPR015036">
    <property type="entry name" value="NRDP1"/>
</dbReference>
<dbReference type="GO" id="GO:0008270">
    <property type="term" value="F:zinc ion binding"/>
    <property type="evidence" value="ECO:0007669"/>
    <property type="project" value="UniProtKB-KW"/>
</dbReference>
<evidence type="ECO:0000259" key="14">
    <source>
        <dbReference type="PROSITE" id="PS50089"/>
    </source>
</evidence>
<proteinExistence type="predicted"/>
<evidence type="ECO:0000256" key="3">
    <source>
        <dbReference type="ARBA" id="ARBA00012483"/>
    </source>
</evidence>
<dbReference type="InterPro" id="IPR013083">
    <property type="entry name" value="Znf_RING/FYVE/PHD"/>
</dbReference>
<evidence type="ECO:0000256" key="12">
    <source>
        <dbReference type="PROSITE-ProRule" id="PRU00455"/>
    </source>
</evidence>
<dbReference type="EC" id="2.3.2.27" evidence="3"/>
<evidence type="ECO:0000256" key="5">
    <source>
        <dbReference type="ARBA" id="ARBA00022679"/>
    </source>
</evidence>
<keyword evidence="7 12" id="KW-0863">Zinc-finger</keyword>
<evidence type="ECO:0000256" key="8">
    <source>
        <dbReference type="ARBA" id="ARBA00022786"/>
    </source>
</evidence>
<feature type="domain" description="RING-type" evidence="14">
    <location>
        <begin position="49"/>
        <end position="72"/>
    </location>
</feature>
<keyword evidence="9" id="KW-0862">Zinc</keyword>
<evidence type="ECO:0000259" key="15">
    <source>
        <dbReference type="PROSITE" id="PS51081"/>
    </source>
</evidence>
<dbReference type="SUPFAM" id="SSF49599">
    <property type="entry name" value="TRAF domain-like"/>
    <property type="match status" value="1"/>
</dbReference>
<organism evidence="16 17">
    <name type="scientific">Aldrovandia affinis</name>
    <dbReference type="NCBI Taxonomy" id="143900"/>
    <lineage>
        <taxon>Eukaryota</taxon>
        <taxon>Metazoa</taxon>
        <taxon>Chordata</taxon>
        <taxon>Craniata</taxon>
        <taxon>Vertebrata</taxon>
        <taxon>Euteleostomi</taxon>
        <taxon>Actinopterygii</taxon>
        <taxon>Neopterygii</taxon>
        <taxon>Teleostei</taxon>
        <taxon>Notacanthiformes</taxon>
        <taxon>Halosauridae</taxon>
        <taxon>Aldrovandia</taxon>
    </lineage>
</organism>
<dbReference type="PANTHER" id="PTHR10131:SF157">
    <property type="entry name" value="RECEPTOR-ASSOCIATED FACTOR, PUTATIVE-RELATED"/>
    <property type="match status" value="1"/>
</dbReference>
<evidence type="ECO:0000313" key="17">
    <source>
        <dbReference type="Proteomes" id="UP001221898"/>
    </source>
</evidence>
<sequence>MSLQMSARVPLDASAAFRIPLLVYPHCLIHPGLVPVIGVLEEPVQAPHCEHAFCNACITQWFSQQQICPVDRTVVTLAHLRPVPRIMRNMLSKLQITCENAVFGCKAVLRLDQLQSHLKDCEHNPKRPVMCGEGCGLEMPKDELPNHNCIKHLRSVVQQQQSKIAELEKTAAEHKHQLAEQKRDIQLLKAYMRAIRSANPNLQNLEETIEYNEILDITLPNRHPAMSCITEEIIRWVNSLQPARVTRWGGMISTPDAVLQAVIKRSLIDSGCPLSIVNDLIENAHERNWPQGLATLETRQMNRRYYENYVAKRIPGKQAVVVMACENQHMGEDMILEPGLVMIFAHGVEEIL</sequence>
<keyword evidence="8" id="KW-0833">Ubl conjugation pathway</keyword>
<dbReference type="Pfam" id="PF13923">
    <property type="entry name" value="zf-C3HC4_2"/>
    <property type="match status" value="1"/>
</dbReference>
<evidence type="ECO:0000256" key="9">
    <source>
        <dbReference type="ARBA" id="ARBA00022833"/>
    </source>
</evidence>
<dbReference type="InterPro" id="IPR017907">
    <property type="entry name" value="Znf_RING_CS"/>
</dbReference>
<evidence type="ECO:0000256" key="4">
    <source>
        <dbReference type="ARBA" id="ARBA00015711"/>
    </source>
</evidence>
<keyword evidence="17" id="KW-1185">Reference proteome</keyword>
<evidence type="ECO:0000256" key="7">
    <source>
        <dbReference type="ARBA" id="ARBA00022771"/>
    </source>
</evidence>
<dbReference type="InterPro" id="IPR013010">
    <property type="entry name" value="Znf_SIAH"/>
</dbReference>
<dbReference type="SUPFAM" id="SSF57850">
    <property type="entry name" value="RING/U-box"/>
    <property type="match status" value="1"/>
</dbReference>
<comment type="catalytic activity">
    <reaction evidence="1">
        <text>S-ubiquitinyl-[E2 ubiquitin-conjugating enzyme]-L-cysteine + [acceptor protein]-L-lysine = [E2 ubiquitin-conjugating enzyme]-L-cysteine + N(6)-ubiquitinyl-[acceptor protein]-L-lysine.</text>
        <dbReference type="EC" id="2.3.2.27"/>
    </reaction>
</comment>
<evidence type="ECO:0000313" key="16">
    <source>
        <dbReference type="EMBL" id="KAJ8390503.1"/>
    </source>
</evidence>
<feature type="domain" description="SIAH-type" evidence="15">
    <location>
        <begin position="93"/>
        <end position="153"/>
    </location>
</feature>
<evidence type="ECO:0000256" key="11">
    <source>
        <dbReference type="ARBA" id="ARBA00031762"/>
    </source>
</evidence>
<evidence type="ECO:0000256" key="1">
    <source>
        <dbReference type="ARBA" id="ARBA00000900"/>
    </source>
</evidence>
<evidence type="ECO:0000256" key="13">
    <source>
        <dbReference type="SAM" id="Coils"/>
    </source>
</evidence>
<dbReference type="GO" id="GO:0043122">
    <property type="term" value="P:regulation of canonical NF-kappaB signal transduction"/>
    <property type="evidence" value="ECO:0007669"/>
    <property type="project" value="TreeGrafter"/>
</dbReference>
<dbReference type="GO" id="GO:0016567">
    <property type="term" value="P:protein ubiquitination"/>
    <property type="evidence" value="ECO:0007669"/>
    <property type="project" value="InterPro"/>
</dbReference>
<dbReference type="SUPFAM" id="SSF160088">
    <property type="entry name" value="NRDP1 C-terminal domain-like"/>
    <property type="match status" value="1"/>
</dbReference>
<dbReference type="Pfam" id="PF08941">
    <property type="entry name" value="USP8_interact"/>
    <property type="match status" value="1"/>
</dbReference>
<gene>
    <name evidence="16" type="ORF">AAFF_G00103000</name>
</gene>
<dbReference type="FunFam" id="3.30.40.10:FF:000302">
    <property type="entry name" value="E3 ubiquitin-protein ligase NRDP1"/>
    <property type="match status" value="1"/>
</dbReference>
<evidence type="ECO:0000256" key="10">
    <source>
        <dbReference type="ARBA" id="ARBA00030556"/>
    </source>
</evidence>
<feature type="coiled-coil region" evidence="13">
    <location>
        <begin position="150"/>
        <end position="184"/>
    </location>
</feature>
<keyword evidence="6" id="KW-0479">Metal-binding</keyword>